<reference evidence="1 2" key="1">
    <citation type="submission" date="2022-06" db="EMBL/GenBank/DDBJ databases">
        <title>Halomicroarcula sp. a new haloarchaeum isolate from saline soil.</title>
        <authorList>
            <person name="Strakova D."/>
            <person name="Galisteo C."/>
            <person name="Sanchez-Porro C."/>
            <person name="Ventosa A."/>
        </authorList>
    </citation>
    <scope>NUCLEOTIDE SEQUENCE [LARGE SCALE GENOMIC DNA]</scope>
    <source>
        <strain evidence="1 2">S3CR25-11</strain>
    </source>
</reference>
<organism evidence="1 2">
    <name type="scientific">Haloarcula onubensis</name>
    <dbReference type="NCBI Taxonomy" id="2950539"/>
    <lineage>
        <taxon>Archaea</taxon>
        <taxon>Methanobacteriati</taxon>
        <taxon>Methanobacteriota</taxon>
        <taxon>Stenosarchaea group</taxon>
        <taxon>Halobacteria</taxon>
        <taxon>Halobacteriales</taxon>
        <taxon>Haloarculaceae</taxon>
        <taxon>Haloarcula</taxon>
    </lineage>
</organism>
<dbReference type="Proteomes" id="UP001268864">
    <property type="component" value="Unassembled WGS sequence"/>
</dbReference>
<evidence type="ECO:0000313" key="1">
    <source>
        <dbReference type="EMBL" id="MDS0284433.1"/>
    </source>
</evidence>
<gene>
    <name evidence="1" type="ORF">NDI86_20260</name>
</gene>
<comment type="caution">
    <text evidence="1">The sequence shown here is derived from an EMBL/GenBank/DDBJ whole genome shotgun (WGS) entry which is preliminary data.</text>
</comment>
<dbReference type="EMBL" id="JAMQOS010000008">
    <property type="protein sequence ID" value="MDS0284433.1"/>
    <property type="molecule type" value="Genomic_DNA"/>
</dbReference>
<keyword evidence="2" id="KW-1185">Reference proteome</keyword>
<proteinExistence type="predicted"/>
<accession>A0ABU2FUK7</accession>
<sequence>MAYRFVRARPIFDQLSELRRRLDDGEIEQMNPFGRAMTKSMNNVRFDRESGEAVWVEEDYCSPPLAMERDVLEQYFNDIVVVKENVIESEGWNRIEDYPLLWDEIAEEV</sequence>
<name>A0ABU2FUK7_9EURY</name>
<evidence type="ECO:0000313" key="2">
    <source>
        <dbReference type="Proteomes" id="UP001268864"/>
    </source>
</evidence>
<dbReference type="RefSeq" id="WP_310902096.1">
    <property type="nucleotide sequence ID" value="NZ_JAMQOS010000008.1"/>
</dbReference>
<protein>
    <submittedName>
        <fullName evidence="1">Uncharacterized protein</fullName>
    </submittedName>
</protein>